<evidence type="ECO:0000313" key="2">
    <source>
        <dbReference type="EMBL" id="KAG6653625.1"/>
    </source>
</evidence>
<gene>
    <name evidence="2" type="ORF">CIPAW_05G090700</name>
</gene>
<organism evidence="2 3">
    <name type="scientific">Carya illinoinensis</name>
    <name type="common">Pecan</name>
    <dbReference type="NCBI Taxonomy" id="32201"/>
    <lineage>
        <taxon>Eukaryota</taxon>
        <taxon>Viridiplantae</taxon>
        <taxon>Streptophyta</taxon>
        <taxon>Embryophyta</taxon>
        <taxon>Tracheophyta</taxon>
        <taxon>Spermatophyta</taxon>
        <taxon>Magnoliopsida</taxon>
        <taxon>eudicotyledons</taxon>
        <taxon>Gunneridae</taxon>
        <taxon>Pentapetalae</taxon>
        <taxon>rosids</taxon>
        <taxon>fabids</taxon>
        <taxon>Fagales</taxon>
        <taxon>Juglandaceae</taxon>
        <taxon>Carya</taxon>
    </lineage>
</organism>
<dbReference type="InterPro" id="IPR027951">
    <property type="entry name" value="Nepro_N"/>
</dbReference>
<comment type="caution">
    <text evidence="2">The sequence shown here is derived from an EMBL/GenBank/DDBJ whole genome shotgun (WGS) entry which is preliminary data.</text>
</comment>
<dbReference type="EMBL" id="CM031813">
    <property type="protein sequence ID" value="KAG6653625.1"/>
    <property type="molecule type" value="Genomic_DNA"/>
</dbReference>
<dbReference type="AlphaFoldDB" id="A0A8T1QGV8"/>
<keyword evidence="3" id="KW-1185">Reference proteome</keyword>
<dbReference type="PANTHER" id="PTHR34786">
    <property type="entry name" value="OS09G0504900 PROTEIN"/>
    <property type="match status" value="1"/>
</dbReference>
<dbReference type="Pfam" id="PF14780">
    <property type="entry name" value="NEPRO_N"/>
    <property type="match status" value="1"/>
</dbReference>
<dbReference type="PANTHER" id="PTHR34786:SF1">
    <property type="entry name" value="OS09G0504900 PROTEIN"/>
    <property type="match status" value="1"/>
</dbReference>
<proteinExistence type="predicted"/>
<evidence type="ECO:0000259" key="1">
    <source>
        <dbReference type="Pfam" id="PF14780"/>
    </source>
</evidence>
<name>A0A8T1QGV8_CARIL</name>
<accession>A0A8T1QGV8</accession>
<reference evidence="2" key="1">
    <citation type="submission" date="2020-12" db="EMBL/GenBank/DDBJ databases">
        <title>WGS assembly of Carya illinoinensis cv. Pawnee.</title>
        <authorList>
            <person name="Platts A."/>
            <person name="Shu S."/>
            <person name="Wright S."/>
            <person name="Barry K."/>
            <person name="Edger P."/>
            <person name="Pires J.C."/>
            <person name="Schmutz J."/>
        </authorList>
    </citation>
    <scope>NUCLEOTIDE SEQUENCE</scope>
    <source>
        <tissue evidence="2">Leaf</tissue>
    </source>
</reference>
<sequence>MEIYCWIFTKIVESLRLLKQPRCTRDSMGLEIDTLKERLASMLGQLQTECGILERMAYKNKNQHRRCSYFQYILKVRRDLRLLKSTKLEELVDSCFLVITGKRPKQKVHLLESLKRRKCDGGKHNFMERLLGAARLLSLIVEPMLMAAAEISILLARSFFTGFSMTMLALLARLRVLVQQILHDVVSIFNMVSSISQKKQSVKINQEGIEVFREFYPTNEEVVTLECVWKSDKFVLLERMCKSNTGSPDEDLTEDASLGASAVKYQSVESFLGGDELVPKKVDSDQMGEKGPSQAVRTDLLASPPMESDNRKAVEDCREVGNGSGTAATPCKKLLQEVSMLTASKRSPSSNTSILKSGSRKVAFVSVKNPPALTANVKNLPVPGFKGEDNADPFFSLLIDGNVKDSLL</sequence>
<feature type="domain" description="Nucleolus and neural progenitor protein-like N-terminal" evidence="1">
    <location>
        <begin position="31"/>
        <end position="190"/>
    </location>
</feature>
<dbReference type="Proteomes" id="UP000811609">
    <property type="component" value="Chromosome 5"/>
</dbReference>
<evidence type="ECO:0000313" key="3">
    <source>
        <dbReference type="Proteomes" id="UP000811609"/>
    </source>
</evidence>
<protein>
    <recommendedName>
        <fullName evidence="1">Nucleolus and neural progenitor protein-like N-terminal domain-containing protein</fullName>
    </recommendedName>
</protein>